<feature type="transmembrane region" description="Helical" evidence="1">
    <location>
        <begin position="76"/>
        <end position="97"/>
    </location>
</feature>
<dbReference type="PANTHER" id="PTHR37312:SF1">
    <property type="entry name" value="MEMBRANE-BOUND ACYLTRANSFERASE YKRP-RELATED"/>
    <property type="match status" value="1"/>
</dbReference>
<evidence type="ECO:0000256" key="1">
    <source>
        <dbReference type="SAM" id="Phobius"/>
    </source>
</evidence>
<dbReference type="AlphaFoldDB" id="A0A7X1B6L8"/>
<proteinExistence type="predicted"/>
<dbReference type="Pfam" id="PF01757">
    <property type="entry name" value="Acyl_transf_3"/>
    <property type="match status" value="1"/>
</dbReference>
<feature type="transmembrane region" description="Helical" evidence="1">
    <location>
        <begin position="12"/>
        <end position="31"/>
    </location>
</feature>
<reference evidence="3 4" key="1">
    <citation type="submission" date="2020-07" db="EMBL/GenBank/DDBJ databases">
        <authorList>
            <person name="Feng X."/>
        </authorList>
    </citation>
    <scope>NUCLEOTIDE SEQUENCE [LARGE SCALE GENOMIC DNA]</scope>
    <source>
        <strain evidence="3 4">JCM23202</strain>
    </source>
</reference>
<sequence>MKPNHAKRTHWLDLLKAVGMLLVVYGHSGSTSPEVDQWIYSFHMPLFFLVSGYLFKDSALLMTTGSFIAKQLKNILIPYILFSAVGYMAWLVLTRILGAPEQSIPIYYPVLAFLYGTGTPEVFRLVPVVLWFFPCLLCAQIIAYLLLKHGKNLALAFSLVLGAGSLLLPQSLVLPFELETALGAQFIILLGVIARRKNCVEYLAGKNWYFWIPALFAAGTWAAMLNVRVDMRSNEFGNVALFLASSIGITLALSAAFFRARKVRLVELISKNTVVIFPLHTIAFSAVHGIGVLLAGAGIATLATPWLGLLESVAITIALGCLGRIFRTNPAGNFGLPKPLQLSF</sequence>
<dbReference type="EMBL" id="JACHVC010000012">
    <property type="protein sequence ID" value="MBC2606611.1"/>
    <property type="molecule type" value="Genomic_DNA"/>
</dbReference>
<keyword evidence="1" id="KW-0812">Transmembrane</keyword>
<feature type="transmembrane region" description="Helical" evidence="1">
    <location>
        <begin position="208"/>
        <end position="227"/>
    </location>
</feature>
<organism evidence="3 4">
    <name type="scientific">Pelagicoccus albus</name>
    <dbReference type="NCBI Taxonomy" id="415222"/>
    <lineage>
        <taxon>Bacteria</taxon>
        <taxon>Pseudomonadati</taxon>
        <taxon>Verrucomicrobiota</taxon>
        <taxon>Opitutia</taxon>
        <taxon>Puniceicoccales</taxon>
        <taxon>Pelagicoccaceae</taxon>
        <taxon>Pelagicoccus</taxon>
    </lineage>
</organism>
<keyword evidence="4" id="KW-1185">Reference proteome</keyword>
<dbReference type="PANTHER" id="PTHR37312">
    <property type="entry name" value="MEMBRANE-BOUND ACYLTRANSFERASE YKRP-RELATED"/>
    <property type="match status" value="1"/>
</dbReference>
<keyword evidence="1" id="KW-0472">Membrane</keyword>
<dbReference type="GO" id="GO:0016747">
    <property type="term" value="F:acyltransferase activity, transferring groups other than amino-acyl groups"/>
    <property type="evidence" value="ECO:0007669"/>
    <property type="project" value="InterPro"/>
</dbReference>
<dbReference type="InterPro" id="IPR052734">
    <property type="entry name" value="Nod_factor_acetyltransferase"/>
</dbReference>
<feature type="domain" description="Acyltransferase 3" evidence="2">
    <location>
        <begin position="10"/>
        <end position="320"/>
    </location>
</feature>
<keyword evidence="3" id="KW-0808">Transferase</keyword>
<protein>
    <submittedName>
        <fullName evidence="3">Acyltransferase family protein</fullName>
    </submittedName>
</protein>
<dbReference type="InterPro" id="IPR002656">
    <property type="entry name" value="Acyl_transf_3_dom"/>
</dbReference>
<evidence type="ECO:0000313" key="4">
    <source>
        <dbReference type="Proteomes" id="UP000526501"/>
    </source>
</evidence>
<dbReference type="RefSeq" id="WP_185660480.1">
    <property type="nucleotide sequence ID" value="NZ_CAWPOO010000012.1"/>
</dbReference>
<evidence type="ECO:0000259" key="2">
    <source>
        <dbReference type="Pfam" id="PF01757"/>
    </source>
</evidence>
<name>A0A7X1B6L8_9BACT</name>
<evidence type="ECO:0000313" key="3">
    <source>
        <dbReference type="EMBL" id="MBC2606611.1"/>
    </source>
</evidence>
<dbReference type="Proteomes" id="UP000526501">
    <property type="component" value="Unassembled WGS sequence"/>
</dbReference>
<feature type="transmembrane region" description="Helical" evidence="1">
    <location>
        <begin position="128"/>
        <end position="147"/>
    </location>
</feature>
<feature type="transmembrane region" description="Helical" evidence="1">
    <location>
        <begin position="306"/>
        <end position="326"/>
    </location>
</feature>
<feature type="transmembrane region" description="Helical" evidence="1">
    <location>
        <begin position="239"/>
        <end position="258"/>
    </location>
</feature>
<keyword evidence="3" id="KW-0012">Acyltransferase</keyword>
<feature type="transmembrane region" description="Helical" evidence="1">
    <location>
        <begin position="154"/>
        <end position="174"/>
    </location>
</feature>
<accession>A0A7X1B6L8</accession>
<keyword evidence="1" id="KW-1133">Transmembrane helix</keyword>
<gene>
    <name evidence="3" type="ORF">H5P27_11215</name>
</gene>
<feature type="transmembrane region" description="Helical" evidence="1">
    <location>
        <begin position="279"/>
        <end position="300"/>
    </location>
</feature>
<comment type="caution">
    <text evidence="3">The sequence shown here is derived from an EMBL/GenBank/DDBJ whole genome shotgun (WGS) entry which is preliminary data.</text>
</comment>